<keyword evidence="2" id="KW-1185">Reference proteome</keyword>
<organism evidence="1 2">
    <name type="scientific">Arcicella aurantiaca</name>
    <dbReference type="NCBI Taxonomy" id="591202"/>
    <lineage>
        <taxon>Bacteria</taxon>
        <taxon>Pseudomonadati</taxon>
        <taxon>Bacteroidota</taxon>
        <taxon>Cytophagia</taxon>
        <taxon>Cytophagales</taxon>
        <taxon>Flectobacillaceae</taxon>
        <taxon>Arcicella</taxon>
    </lineage>
</organism>
<dbReference type="RefSeq" id="WP_109742801.1">
    <property type="nucleotide sequence ID" value="NZ_QGGO01000009.1"/>
</dbReference>
<sequence length="127" mass="14213">MKKTLLILLTTSMALTSCSNPEVEQLKKENAALAAQVQALKTGGTAKGPKYILKIKLKQSHFSLSIKKHIKDAVNAIEFELPVDKEFFDSVSEGTELVDNFRFGSMVLYGSFGDWEMTVKDKEIRQQ</sequence>
<dbReference type="EMBL" id="QGGO01000009">
    <property type="protein sequence ID" value="PWK26848.1"/>
    <property type="molecule type" value="Genomic_DNA"/>
</dbReference>
<evidence type="ECO:0000313" key="2">
    <source>
        <dbReference type="Proteomes" id="UP000245489"/>
    </source>
</evidence>
<protein>
    <recommendedName>
        <fullName evidence="3">Lipoprotein</fullName>
    </recommendedName>
</protein>
<evidence type="ECO:0000313" key="1">
    <source>
        <dbReference type="EMBL" id="PWK26848.1"/>
    </source>
</evidence>
<dbReference type="AlphaFoldDB" id="A0A316EUG1"/>
<evidence type="ECO:0008006" key="3">
    <source>
        <dbReference type="Google" id="ProtNLM"/>
    </source>
</evidence>
<reference evidence="1 2" key="1">
    <citation type="submission" date="2018-05" db="EMBL/GenBank/DDBJ databases">
        <title>Genomic Encyclopedia of Archaeal and Bacterial Type Strains, Phase II (KMG-II): from individual species to whole genera.</title>
        <authorList>
            <person name="Goeker M."/>
        </authorList>
    </citation>
    <scope>NUCLEOTIDE SEQUENCE [LARGE SCALE GENOMIC DNA]</scope>
    <source>
        <strain evidence="1 2">DSM 22214</strain>
    </source>
</reference>
<dbReference type="PROSITE" id="PS51257">
    <property type="entry name" value="PROKAR_LIPOPROTEIN"/>
    <property type="match status" value="1"/>
</dbReference>
<dbReference type="OrthoDB" id="958752at2"/>
<comment type="caution">
    <text evidence="1">The sequence shown here is derived from an EMBL/GenBank/DDBJ whole genome shotgun (WGS) entry which is preliminary data.</text>
</comment>
<dbReference type="Proteomes" id="UP000245489">
    <property type="component" value="Unassembled WGS sequence"/>
</dbReference>
<gene>
    <name evidence="1" type="ORF">LV89_02054</name>
</gene>
<proteinExistence type="predicted"/>
<name>A0A316EUG1_9BACT</name>
<accession>A0A316EUG1</accession>